<accession>A0ABS3AQE0</accession>
<dbReference type="PROSITE" id="PS00211">
    <property type="entry name" value="ABC_TRANSPORTER_1"/>
    <property type="match status" value="1"/>
</dbReference>
<feature type="domain" description="ABC transporter" evidence="8">
    <location>
        <begin position="1"/>
        <end position="224"/>
    </location>
</feature>
<proteinExistence type="inferred from homology"/>
<dbReference type="NCBIfam" id="TIGR01727">
    <property type="entry name" value="oligo_HPY"/>
    <property type="match status" value="1"/>
</dbReference>
<gene>
    <name evidence="9" type="ORF">JYU14_00450</name>
</gene>
<evidence type="ECO:0000256" key="7">
    <source>
        <dbReference type="ARBA" id="ARBA00023136"/>
    </source>
</evidence>
<dbReference type="PANTHER" id="PTHR43297">
    <property type="entry name" value="OLIGOPEPTIDE TRANSPORT ATP-BINDING PROTEIN APPD"/>
    <property type="match status" value="1"/>
</dbReference>
<dbReference type="Pfam" id="PF00005">
    <property type="entry name" value="ABC_tran"/>
    <property type="match status" value="1"/>
</dbReference>
<evidence type="ECO:0000256" key="1">
    <source>
        <dbReference type="ARBA" id="ARBA00004417"/>
    </source>
</evidence>
<evidence type="ECO:0000256" key="5">
    <source>
        <dbReference type="ARBA" id="ARBA00022741"/>
    </source>
</evidence>
<evidence type="ECO:0000256" key="4">
    <source>
        <dbReference type="ARBA" id="ARBA00022475"/>
    </source>
</evidence>
<dbReference type="PROSITE" id="PS50893">
    <property type="entry name" value="ABC_TRANSPORTER_2"/>
    <property type="match status" value="1"/>
</dbReference>
<evidence type="ECO:0000256" key="6">
    <source>
        <dbReference type="ARBA" id="ARBA00022840"/>
    </source>
</evidence>
<dbReference type="InterPro" id="IPR027417">
    <property type="entry name" value="P-loop_NTPase"/>
</dbReference>
<protein>
    <submittedName>
        <fullName evidence="9">ABC transporter ATP-binding protein</fullName>
    </submittedName>
</protein>
<organism evidence="9 10">
    <name type="scientific">Simkania negevensis</name>
    <dbReference type="NCBI Taxonomy" id="83561"/>
    <lineage>
        <taxon>Bacteria</taxon>
        <taxon>Pseudomonadati</taxon>
        <taxon>Chlamydiota</taxon>
        <taxon>Chlamydiia</taxon>
        <taxon>Parachlamydiales</taxon>
        <taxon>Simkaniaceae</taxon>
        <taxon>Simkania</taxon>
    </lineage>
</organism>
<comment type="caution">
    <text evidence="9">The sequence shown here is derived from an EMBL/GenBank/DDBJ whole genome shotgun (WGS) entry which is preliminary data.</text>
</comment>
<dbReference type="EMBL" id="JAFITR010000005">
    <property type="protein sequence ID" value="MBN4066538.1"/>
    <property type="molecule type" value="Genomic_DNA"/>
</dbReference>
<dbReference type="SMART" id="SM00382">
    <property type="entry name" value="AAA"/>
    <property type="match status" value="1"/>
</dbReference>
<dbReference type="InterPro" id="IPR003593">
    <property type="entry name" value="AAA+_ATPase"/>
</dbReference>
<dbReference type="CDD" id="cd03257">
    <property type="entry name" value="ABC_NikE_OppD_transporters"/>
    <property type="match status" value="1"/>
</dbReference>
<keyword evidence="7" id="KW-0472">Membrane</keyword>
<name>A0ABS3AQE0_9BACT</name>
<evidence type="ECO:0000256" key="2">
    <source>
        <dbReference type="ARBA" id="ARBA00005417"/>
    </source>
</evidence>
<keyword evidence="4" id="KW-1003">Cell membrane</keyword>
<evidence type="ECO:0000313" key="10">
    <source>
        <dbReference type="Proteomes" id="UP000722121"/>
    </source>
</evidence>
<dbReference type="Pfam" id="PF08352">
    <property type="entry name" value="oligo_HPY"/>
    <property type="match status" value="1"/>
</dbReference>
<reference evidence="9 10" key="1">
    <citation type="submission" date="2021-02" db="EMBL/GenBank/DDBJ databases">
        <title>Activity-based single-cell genomes from oceanic crustal fluid captures similar information to metagenomic and metatranscriptomic surveys with orders of magnitude less sampling.</title>
        <authorList>
            <person name="D'Angelo T.S."/>
            <person name="Orcutt B.N."/>
        </authorList>
    </citation>
    <scope>NUCLEOTIDE SEQUENCE [LARGE SCALE GENOMIC DNA]</scope>
    <source>
        <strain evidence="9">AH-315-G07</strain>
    </source>
</reference>
<dbReference type="InterPro" id="IPR003439">
    <property type="entry name" value="ABC_transporter-like_ATP-bd"/>
</dbReference>
<comment type="similarity">
    <text evidence="2">Belongs to the ABC transporter superfamily.</text>
</comment>
<dbReference type="InterPro" id="IPR017871">
    <property type="entry name" value="ABC_transporter-like_CS"/>
</dbReference>
<keyword evidence="10" id="KW-1185">Reference proteome</keyword>
<keyword evidence="5" id="KW-0547">Nucleotide-binding</keyword>
<keyword evidence="6 9" id="KW-0067">ATP-binding</keyword>
<dbReference type="Proteomes" id="UP000722121">
    <property type="component" value="Unassembled WGS sequence"/>
</dbReference>
<comment type="subcellular location">
    <subcellularLocation>
        <location evidence="1">Cell inner membrane</location>
        <topology evidence="1">Peripheral membrane protein</topology>
    </subcellularLocation>
</comment>
<dbReference type="InterPro" id="IPR050388">
    <property type="entry name" value="ABC_Ni/Peptide_Import"/>
</dbReference>
<evidence type="ECO:0000313" key="9">
    <source>
        <dbReference type="EMBL" id="MBN4066538.1"/>
    </source>
</evidence>
<dbReference type="SUPFAM" id="SSF52540">
    <property type="entry name" value="P-loop containing nucleoside triphosphate hydrolases"/>
    <property type="match status" value="1"/>
</dbReference>
<sequence>MAMGKTLAVVGESGCGKSMLALSIMGILPTPPALPPEGEVLYRGKNLLTLSKKEMRKVQGAKIAMIFQDPMAALNPVYTIGNQLFEAASLHLRGQEAYERVVSALKDVGMPSPEKRLHDYPHQLSGGMKQRVMIAMALLCEPDILIADEPTTALDVTIQAQVLDLIRDLQQRNGMAVMLITHDMGVVAEIADDVIVMYTTRVIEKAGVRGIFDRKLHPYTQGLFASIPRIDITKGDLKPIQGFVPSVSALPSGCHFHPRCPHVMDVCKIGPVPNIQKEEGHEVLCWLYEKSKEIES</sequence>
<evidence type="ECO:0000256" key="3">
    <source>
        <dbReference type="ARBA" id="ARBA00022448"/>
    </source>
</evidence>
<dbReference type="GO" id="GO:0005524">
    <property type="term" value="F:ATP binding"/>
    <property type="evidence" value="ECO:0007669"/>
    <property type="project" value="UniProtKB-KW"/>
</dbReference>
<dbReference type="PANTHER" id="PTHR43297:SF2">
    <property type="entry name" value="DIPEPTIDE TRANSPORT ATP-BINDING PROTEIN DPPD"/>
    <property type="match status" value="1"/>
</dbReference>
<dbReference type="InterPro" id="IPR013563">
    <property type="entry name" value="Oligopep_ABC_C"/>
</dbReference>
<dbReference type="Gene3D" id="3.40.50.300">
    <property type="entry name" value="P-loop containing nucleotide triphosphate hydrolases"/>
    <property type="match status" value="1"/>
</dbReference>
<evidence type="ECO:0000259" key="8">
    <source>
        <dbReference type="PROSITE" id="PS50893"/>
    </source>
</evidence>
<keyword evidence="3" id="KW-0813">Transport</keyword>